<feature type="transmembrane region" description="Helical" evidence="5">
    <location>
        <begin position="302"/>
        <end position="319"/>
    </location>
</feature>
<gene>
    <name evidence="8" type="primary">LOC106819229</name>
</gene>
<name>A0ABM1F4J3_PRICU</name>
<dbReference type="Proteomes" id="UP000695022">
    <property type="component" value="Unplaced"/>
</dbReference>
<dbReference type="RefSeq" id="XP_014679364.1">
    <property type="nucleotide sequence ID" value="XM_014823878.1"/>
</dbReference>
<reference evidence="8" key="1">
    <citation type="submission" date="2025-08" db="UniProtKB">
        <authorList>
            <consortium name="RefSeq"/>
        </authorList>
    </citation>
    <scope>IDENTIFICATION</scope>
</reference>
<evidence type="ECO:0000256" key="4">
    <source>
        <dbReference type="ARBA" id="ARBA00023136"/>
    </source>
</evidence>
<dbReference type="InterPro" id="IPR036259">
    <property type="entry name" value="MFS_trans_sf"/>
</dbReference>
<dbReference type="InterPro" id="IPR020846">
    <property type="entry name" value="MFS_dom"/>
</dbReference>
<sequence>GASLTAYCLLCEYFPTAQRAFAGNAIYFAWSVGLMSLPGLAYVVQDWRMLHLIISVPMLLSLAMYWTMPESLHWLITHDRAGEAEAILETARRVNGATLPPHSLTLIPSSAPSSPCCRIDGGGSGEKRERKKTFLDVLRTPNLRVHALLCCALWAINGMVYYGLSLGTHVLAGNKHLNFFWSAVVEVPAYVACIVLLKRFGRKKPSCAFYVIAGLPLILVPFLPKSTASGTDLSNLVTLLTMIGKFGVTASFSAIYLVASELYPTVVRNSGLGMSCLSARIGAVLAPYTINLRDIHPAFQNLLFAVVAAAGALMVMVLPETARRLLPETLSDCEGDLDPPSDDLDTSAKDVTSAQARLVCDAATRNGVPPGGVDGVTVKGKNGVAVASQREECSV</sequence>
<keyword evidence="7" id="KW-1185">Reference proteome</keyword>
<dbReference type="GeneID" id="106819229"/>
<dbReference type="PROSITE" id="PS50850">
    <property type="entry name" value="MFS"/>
    <property type="match status" value="1"/>
</dbReference>
<evidence type="ECO:0000256" key="1">
    <source>
        <dbReference type="ARBA" id="ARBA00004141"/>
    </source>
</evidence>
<keyword evidence="2 5" id="KW-0812">Transmembrane</keyword>
<feature type="transmembrane region" description="Helical" evidence="5">
    <location>
        <begin position="50"/>
        <end position="68"/>
    </location>
</feature>
<feature type="non-terminal residue" evidence="8">
    <location>
        <position position="1"/>
    </location>
</feature>
<evidence type="ECO:0000256" key="3">
    <source>
        <dbReference type="ARBA" id="ARBA00022989"/>
    </source>
</evidence>
<dbReference type="Pfam" id="PF00083">
    <property type="entry name" value="Sugar_tr"/>
    <property type="match status" value="1"/>
</dbReference>
<evidence type="ECO:0000259" key="6">
    <source>
        <dbReference type="PROSITE" id="PS50850"/>
    </source>
</evidence>
<feature type="transmembrane region" description="Helical" evidence="5">
    <location>
        <begin position="236"/>
        <end position="259"/>
    </location>
</feature>
<accession>A0ABM1F4J3</accession>
<feature type="domain" description="Major facilitator superfamily (MFS) profile" evidence="6">
    <location>
        <begin position="1"/>
        <end position="323"/>
    </location>
</feature>
<comment type="subcellular location">
    <subcellularLocation>
        <location evidence="1">Membrane</location>
        <topology evidence="1">Multi-pass membrane protein</topology>
    </subcellularLocation>
</comment>
<dbReference type="PANTHER" id="PTHR24064">
    <property type="entry name" value="SOLUTE CARRIER FAMILY 22 MEMBER"/>
    <property type="match status" value="1"/>
</dbReference>
<evidence type="ECO:0000256" key="5">
    <source>
        <dbReference type="SAM" id="Phobius"/>
    </source>
</evidence>
<dbReference type="Gene3D" id="1.20.1250.20">
    <property type="entry name" value="MFS general substrate transporter like domains"/>
    <property type="match status" value="1"/>
</dbReference>
<keyword evidence="3 5" id="KW-1133">Transmembrane helix</keyword>
<feature type="transmembrane region" description="Helical" evidence="5">
    <location>
        <begin position="207"/>
        <end position="224"/>
    </location>
</feature>
<proteinExistence type="predicted"/>
<evidence type="ECO:0000313" key="8">
    <source>
        <dbReference type="RefSeq" id="XP_014679364.1"/>
    </source>
</evidence>
<evidence type="ECO:0000256" key="2">
    <source>
        <dbReference type="ARBA" id="ARBA00022692"/>
    </source>
</evidence>
<feature type="transmembrane region" description="Helical" evidence="5">
    <location>
        <begin position="179"/>
        <end position="200"/>
    </location>
</feature>
<dbReference type="InterPro" id="IPR005828">
    <property type="entry name" value="MFS_sugar_transport-like"/>
</dbReference>
<evidence type="ECO:0000313" key="7">
    <source>
        <dbReference type="Proteomes" id="UP000695022"/>
    </source>
</evidence>
<dbReference type="SUPFAM" id="SSF103473">
    <property type="entry name" value="MFS general substrate transporter"/>
    <property type="match status" value="1"/>
</dbReference>
<keyword evidence="4 5" id="KW-0472">Membrane</keyword>
<protein>
    <submittedName>
        <fullName evidence="8">Organic cation transporter protein-like</fullName>
    </submittedName>
</protein>
<feature type="transmembrane region" description="Helical" evidence="5">
    <location>
        <begin position="25"/>
        <end position="44"/>
    </location>
</feature>
<organism evidence="7 8">
    <name type="scientific">Priapulus caudatus</name>
    <name type="common">Priapulid worm</name>
    <dbReference type="NCBI Taxonomy" id="37621"/>
    <lineage>
        <taxon>Eukaryota</taxon>
        <taxon>Metazoa</taxon>
        <taxon>Ecdysozoa</taxon>
        <taxon>Scalidophora</taxon>
        <taxon>Priapulida</taxon>
        <taxon>Priapulimorpha</taxon>
        <taxon>Priapulimorphida</taxon>
        <taxon>Priapulidae</taxon>
        <taxon>Priapulus</taxon>
    </lineage>
</organism>
<feature type="transmembrane region" description="Helical" evidence="5">
    <location>
        <begin position="145"/>
        <end position="164"/>
    </location>
</feature>